<reference evidence="1" key="1">
    <citation type="journal article" date="2016" name="Insect Biochem. Mol. Biol.">
        <title>Multifaceted biological insights from a draft genome sequence of the tobacco hornworm moth, Manduca sexta.</title>
        <authorList>
            <person name="Kanost M.R."/>
            <person name="Arrese E.L."/>
            <person name="Cao X."/>
            <person name="Chen Y.R."/>
            <person name="Chellapilla S."/>
            <person name="Goldsmith M.R."/>
            <person name="Grosse-Wilde E."/>
            <person name="Heckel D.G."/>
            <person name="Herndon N."/>
            <person name="Jiang H."/>
            <person name="Papanicolaou A."/>
            <person name="Qu J."/>
            <person name="Soulages J.L."/>
            <person name="Vogel H."/>
            <person name="Walters J."/>
            <person name="Waterhouse R.M."/>
            <person name="Ahn S.J."/>
            <person name="Almeida F.C."/>
            <person name="An C."/>
            <person name="Aqrawi P."/>
            <person name="Bretschneider A."/>
            <person name="Bryant W.B."/>
            <person name="Bucks S."/>
            <person name="Chao H."/>
            <person name="Chevignon G."/>
            <person name="Christen J.M."/>
            <person name="Clarke D.F."/>
            <person name="Dittmer N.T."/>
            <person name="Ferguson L.C.F."/>
            <person name="Garavelou S."/>
            <person name="Gordon K.H.J."/>
            <person name="Gunaratna R.T."/>
            <person name="Han Y."/>
            <person name="Hauser F."/>
            <person name="He Y."/>
            <person name="Heidel-Fischer H."/>
            <person name="Hirsh A."/>
            <person name="Hu Y."/>
            <person name="Jiang H."/>
            <person name="Kalra D."/>
            <person name="Klinner C."/>
            <person name="Konig C."/>
            <person name="Kovar C."/>
            <person name="Kroll A.R."/>
            <person name="Kuwar S.S."/>
            <person name="Lee S.L."/>
            <person name="Lehman R."/>
            <person name="Li K."/>
            <person name="Li Z."/>
            <person name="Liang H."/>
            <person name="Lovelace S."/>
            <person name="Lu Z."/>
            <person name="Mansfield J.H."/>
            <person name="McCulloch K.J."/>
            <person name="Mathew T."/>
            <person name="Morton B."/>
            <person name="Muzny D.M."/>
            <person name="Neunemann D."/>
            <person name="Ongeri F."/>
            <person name="Pauchet Y."/>
            <person name="Pu L.L."/>
            <person name="Pyrousis I."/>
            <person name="Rao X.J."/>
            <person name="Redding A."/>
            <person name="Roesel C."/>
            <person name="Sanchez-Gracia A."/>
            <person name="Schaack S."/>
            <person name="Shukla A."/>
            <person name="Tetreau G."/>
            <person name="Wang Y."/>
            <person name="Xiong G.H."/>
            <person name="Traut W."/>
            <person name="Walsh T.K."/>
            <person name="Worley K.C."/>
            <person name="Wu D."/>
            <person name="Wu W."/>
            <person name="Wu Y.Q."/>
            <person name="Zhang X."/>
            <person name="Zou Z."/>
            <person name="Zucker H."/>
            <person name="Briscoe A.D."/>
            <person name="Burmester T."/>
            <person name="Clem R.J."/>
            <person name="Feyereisen R."/>
            <person name="Grimmelikhuijzen C.J.P."/>
            <person name="Hamodrakas S.J."/>
            <person name="Hansson B.S."/>
            <person name="Huguet E."/>
            <person name="Jermiin L.S."/>
            <person name="Lan Q."/>
            <person name="Lehman H.K."/>
            <person name="Lorenzen M."/>
            <person name="Merzendorfer H."/>
            <person name="Michalopoulos I."/>
            <person name="Morton D.B."/>
            <person name="Muthukrishnan S."/>
            <person name="Oakeshott J.G."/>
            <person name="Palmer W."/>
            <person name="Park Y."/>
            <person name="Passarelli A.L."/>
            <person name="Rozas J."/>
            <person name="Schwartz L.M."/>
            <person name="Smith W."/>
            <person name="Southgate A."/>
            <person name="Vilcinskas A."/>
            <person name="Vogt R."/>
            <person name="Wang P."/>
            <person name="Werren J."/>
            <person name="Yu X.Q."/>
            <person name="Zhou J.J."/>
            <person name="Brown S.J."/>
            <person name="Scherer S.E."/>
            <person name="Richards S."/>
            <person name="Blissard G.W."/>
        </authorList>
    </citation>
    <scope>NUCLEOTIDE SEQUENCE</scope>
</reference>
<proteinExistence type="predicted"/>
<sequence>MSRSGYLPQTEPVTEDTVQCFFFFTSLPETDTCWQQRCSDMNNTIKKISKNYIWHRDEFNIYQPISNTTVNDIPQHLASYTCFGDNVEDEWFIVYIILQLTKQYDDLIVQVRDNDGEFLLIEAANLLPSWANPENTDNRVST</sequence>
<reference evidence="1" key="2">
    <citation type="submission" date="2020-12" db="EMBL/GenBank/DDBJ databases">
        <authorList>
            <person name="Kanost M."/>
        </authorList>
    </citation>
    <scope>NUCLEOTIDE SEQUENCE</scope>
</reference>
<dbReference type="AlphaFoldDB" id="A0A921ZSQ2"/>
<dbReference type="PANTHER" id="PTHR13060">
    <property type="entry name" value="SGT1 PROTEIN HSGT1 SUPPRESSOR OF GCR2"/>
    <property type="match status" value="1"/>
</dbReference>
<evidence type="ECO:0000313" key="1">
    <source>
        <dbReference type="EMBL" id="KAG6462698.1"/>
    </source>
</evidence>
<dbReference type="EMBL" id="JH668882">
    <property type="protein sequence ID" value="KAG6462698.1"/>
    <property type="molecule type" value="Genomic_DNA"/>
</dbReference>
<organism evidence="1 2">
    <name type="scientific">Manduca sexta</name>
    <name type="common">Tobacco hawkmoth</name>
    <name type="synonym">Tobacco hornworm</name>
    <dbReference type="NCBI Taxonomy" id="7130"/>
    <lineage>
        <taxon>Eukaryota</taxon>
        <taxon>Metazoa</taxon>
        <taxon>Ecdysozoa</taxon>
        <taxon>Arthropoda</taxon>
        <taxon>Hexapoda</taxon>
        <taxon>Insecta</taxon>
        <taxon>Pterygota</taxon>
        <taxon>Neoptera</taxon>
        <taxon>Endopterygota</taxon>
        <taxon>Lepidoptera</taxon>
        <taxon>Glossata</taxon>
        <taxon>Ditrysia</taxon>
        <taxon>Bombycoidea</taxon>
        <taxon>Sphingidae</taxon>
        <taxon>Sphinginae</taxon>
        <taxon>Sphingini</taxon>
        <taxon>Manduca</taxon>
    </lineage>
</organism>
<comment type="caution">
    <text evidence="1">The sequence shown here is derived from an EMBL/GenBank/DDBJ whole genome shotgun (WGS) entry which is preliminary data.</text>
</comment>
<keyword evidence="2" id="KW-1185">Reference proteome</keyword>
<protein>
    <submittedName>
        <fullName evidence="1">Uncharacterized protein</fullName>
    </submittedName>
</protein>
<dbReference type="InterPro" id="IPR010770">
    <property type="entry name" value="Ecd"/>
</dbReference>
<dbReference type="Pfam" id="PF07093">
    <property type="entry name" value="SGT1"/>
    <property type="match status" value="1"/>
</dbReference>
<dbReference type="PANTHER" id="PTHR13060:SF0">
    <property type="entry name" value="PROTEIN ECDYSONELESS HOMOLOG"/>
    <property type="match status" value="1"/>
</dbReference>
<dbReference type="Proteomes" id="UP000791440">
    <property type="component" value="Unassembled WGS sequence"/>
</dbReference>
<evidence type="ECO:0000313" key="2">
    <source>
        <dbReference type="Proteomes" id="UP000791440"/>
    </source>
</evidence>
<dbReference type="GO" id="GO:0005634">
    <property type="term" value="C:nucleus"/>
    <property type="evidence" value="ECO:0007669"/>
    <property type="project" value="TreeGrafter"/>
</dbReference>
<name>A0A921ZSQ2_MANSE</name>
<gene>
    <name evidence="1" type="ORF">O3G_MSEX013423</name>
</gene>
<accession>A0A921ZSQ2</accession>